<evidence type="ECO:0000313" key="2">
    <source>
        <dbReference type="Proteomes" id="UP000616724"/>
    </source>
</evidence>
<comment type="caution">
    <text evidence="1">The sequence shown here is derived from an EMBL/GenBank/DDBJ whole genome shotgun (WGS) entry which is preliminary data.</text>
</comment>
<dbReference type="RefSeq" id="WP_203892764.1">
    <property type="nucleotide sequence ID" value="NZ_BOOH01000038.1"/>
</dbReference>
<sequence length="149" mass="16786">MLARLSEDRRPPELIRVARVALRAWRMRGTEKPYMFGHGKAFETVKWPVTWYGAYAMLDTLGRFPTLRRATTADPEDRSALAELAACLIAYNIGAEGIVLPRSAYHGWAGFSFGRKHAPSPLATAWLLKVLHRLDDLAPEAALVDVRRR</sequence>
<evidence type="ECO:0000313" key="1">
    <source>
        <dbReference type="EMBL" id="GIH78239.1"/>
    </source>
</evidence>
<gene>
    <name evidence="1" type="ORF">Plo01_46680</name>
</gene>
<protein>
    <submittedName>
        <fullName evidence="1">Uncharacterized protein</fullName>
    </submittedName>
</protein>
<keyword evidence="2" id="KW-1185">Reference proteome</keyword>
<name>A0A8J3RNK2_9ACTN</name>
<proteinExistence type="predicted"/>
<organism evidence="1 2">
    <name type="scientific">Planobispora longispora</name>
    <dbReference type="NCBI Taxonomy" id="28887"/>
    <lineage>
        <taxon>Bacteria</taxon>
        <taxon>Bacillati</taxon>
        <taxon>Actinomycetota</taxon>
        <taxon>Actinomycetes</taxon>
        <taxon>Streptosporangiales</taxon>
        <taxon>Streptosporangiaceae</taxon>
        <taxon>Planobispora</taxon>
    </lineage>
</organism>
<reference evidence="1 2" key="1">
    <citation type="submission" date="2021-01" db="EMBL/GenBank/DDBJ databases">
        <title>Whole genome shotgun sequence of Planobispora longispora NBRC 13918.</title>
        <authorList>
            <person name="Komaki H."/>
            <person name="Tamura T."/>
        </authorList>
    </citation>
    <scope>NUCLEOTIDE SEQUENCE [LARGE SCALE GENOMIC DNA]</scope>
    <source>
        <strain evidence="1 2">NBRC 13918</strain>
    </source>
</reference>
<dbReference type="Proteomes" id="UP000616724">
    <property type="component" value="Unassembled WGS sequence"/>
</dbReference>
<dbReference type="AlphaFoldDB" id="A0A8J3RNK2"/>
<accession>A0A8J3RNK2</accession>
<dbReference type="EMBL" id="BOOH01000038">
    <property type="protein sequence ID" value="GIH78239.1"/>
    <property type="molecule type" value="Genomic_DNA"/>
</dbReference>